<accession>R4X728</accession>
<evidence type="ECO:0000256" key="2">
    <source>
        <dbReference type="ARBA" id="ARBA00004286"/>
    </source>
</evidence>
<dbReference type="eggNOG" id="ENOG502RCD5">
    <property type="taxonomic scope" value="Eukaryota"/>
</dbReference>
<dbReference type="InterPro" id="IPR043014">
    <property type="entry name" value="Nibrin_BRCT2_sf"/>
</dbReference>
<evidence type="ECO:0000256" key="3">
    <source>
        <dbReference type="ARBA" id="ARBA00022454"/>
    </source>
</evidence>
<dbReference type="GO" id="GO:0003684">
    <property type="term" value="F:damaged DNA binding"/>
    <property type="evidence" value="ECO:0007669"/>
    <property type="project" value="TreeGrafter"/>
</dbReference>
<dbReference type="AlphaFoldDB" id="R4X728"/>
<keyword evidence="3" id="KW-0158">Chromosome</keyword>
<feature type="region of interest" description="Disordered" evidence="8">
    <location>
        <begin position="476"/>
        <end position="499"/>
    </location>
</feature>
<keyword evidence="4" id="KW-0227">DNA damage</keyword>
<evidence type="ECO:0000259" key="9">
    <source>
        <dbReference type="PROSITE" id="PS50006"/>
    </source>
</evidence>
<feature type="region of interest" description="Disordered" evidence="8">
    <location>
        <begin position="613"/>
        <end position="698"/>
    </location>
</feature>
<comment type="similarity">
    <text evidence="7">Belongs to the Nibrin family.</text>
</comment>
<name>R4X728_TAPDE</name>
<evidence type="ECO:0000256" key="5">
    <source>
        <dbReference type="ARBA" id="ARBA00023204"/>
    </source>
</evidence>
<dbReference type="InterPro" id="IPR000253">
    <property type="entry name" value="FHA_dom"/>
</dbReference>
<feature type="region of interest" description="Disordered" evidence="8">
    <location>
        <begin position="313"/>
        <end position="333"/>
    </location>
</feature>
<dbReference type="Gene3D" id="3.40.50.10190">
    <property type="entry name" value="BRCT domain"/>
    <property type="match status" value="1"/>
</dbReference>
<feature type="region of interest" description="Disordered" evidence="8">
    <location>
        <begin position="349"/>
        <end position="372"/>
    </location>
</feature>
<evidence type="ECO:0000256" key="7">
    <source>
        <dbReference type="ARBA" id="ARBA00044757"/>
    </source>
</evidence>
<evidence type="ECO:0000256" key="8">
    <source>
        <dbReference type="SAM" id="MobiDB-lite"/>
    </source>
</evidence>
<feature type="domain" description="FHA" evidence="9">
    <location>
        <begin position="27"/>
        <end position="86"/>
    </location>
</feature>
<dbReference type="GO" id="GO:0005694">
    <property type="term" value="C:chromosome"/>
    <property type="evidence" value="ECO:0007669"/>
    <property type="project" value="UniProtKB-SubCell"/>
</dbReference>
<dbReference type="Pfam" id="PF00498">
    <property type="entry name" value="FHA"/>
    <property type="match status" value="1"/>
</dbReference>
<evidence type="ECO:0000313" key="11">
    <source>
        <dbReference type="Proteomes" id="UP000013776"/>
    </source>
</evidence>
<feature type="compositionally biased region" description="Polar residues" evidence="8">
    <location>
        <begin position="638"/>
        <end position="673"/>
    </location>
</feature>
<dbReference type="STRING" id="1097556.R4X728"/>
<dbReference type="InterPro" id="IPR032429">
    <property type="entry name" value="Nibrin_BRCT2"/>
</dbReference>
<sequence length="698" mass="77704">MWVVQIPEASNHNLQFKEKWIKPGTAFTIGRESNNTVTVEGAKSVSKAHVRITVIAAPSEQVNRPSQLTIQDLKSKFSTFLTYSDKPDEIVLNDSASTETSDVSIRLGKAQDVVFRIFWKPVVLTLSNIKPVEVLSYCAILDIRYSKDYSAATTHVVTDKYNTPKSLTGLAHERWIVAKAYVEEMSRIASSLECDMLAMPDPKKIDLLPMDEFSGEYGHEVFFPKKERRTAFKNLQFVFFSSKQHKNLTMPICAGAGTSLLVLLSNGTHEVFESRKTLPLDIEMISMLKETDSLVAEGDIASSATISTGTEPALKTDVANKDEEEKPITKRIGSRGYVPLTTFEDDLFGGVPDVTSSQRTSAPSLARSPSRKSIVRPVIDPIDLFDDDEYQSIAFKSQKTDSQYQPLTKSSQVQQNSSPGIDSGISDASHPMQQQVQKSMRTRRSQQRQPVEYIEDFEPAPAAAALEKLRSQIQGSVEVPTQRAKLPASSPAEKATTKPSRPFDMIEEEIQQALTVNKRKATHGTPQSDNEDNGEDNTQLKNLGTVEFFELELKDNSGKVSAAQIHGARELEPRWAGRKNFKRFRRAREGVPSESGAERPAIMIRLVESTPTDRSLADKTWLETATTRHRDSGRTGHTKSSSATGSNRLSQPNRYSSQTQRSTQTVMNETQAAQEDAQRSLFMPDDSDSDDDPLKFRL</sequence>
<evidence type="ECO:0000256" key="4">
    <source>
        <dbReference type="ARBA" id="ARBA00022763"/>
    </source>
</evidence>
<dbReference type="Gene3D" id="3.40.50.10980">
    <property type="entry name" value="Nibrin, BRCT2 domain"/>
    <property type="match status" value="1"/>
</dbReference>
<feature type="compositionally biased region" description="Basic and acidic residues" evidence="8">
    <location>
        <begin position="318"/>
        <end position="328"/>
    </location>
</feature>
<comment type="caution">
    <text evidence="10">The sequence shown here is derived from an EMBL/GenBank/DDBJ whole genome shotgun (WGS) entry which is preliminary data.</text>
</comment>
<evidence type="ECO:0000313" key="10">
    <source>
        <dbReference type="EMBL" id="CCG81067.1"/>
    </source>
</evidence>
<dbReference type="InterPro" id="IPR008984">
    <property type="entry name" value="SMAD_FHA_dom_sf"/>
</dbReference>
<dbReference type="InterPro" id="IPR040227">
    <property type="entry name" value="Nibrin-rel"/>
</dbReference>
<keyword evidence="6" id="KW-0539">Nucleus</keyword>
<gene>
    <name evidence="10" type="ORF">TAPDE_000752</name>
</gene>
<dbReference type="EMBL" id="CAHR02000023">
    <property type="protein sequence ID" value="CCG81067.1"/>
    <property type="molecule type" value="Genomic_DNA"/>
</dbReference>
<keyword evidence="5" id="KW-0234">DNA repair</keyword>
<evidence type="ECO:0000256" key="6">
    <source>
        <dbReference type="ARBA" id="ARBA00023242"/>
    </source>
</evidence>
<dbReference type="VEuPathDB" id="FungiDB:TAPDE_000752"/>
<feature type="compositionally biased region" description="Polar residues" evidence="8">
    <location>
        <begin position="354"/>
        <end position="363"/>
    </location>
</feature>
<comment type="subcellular location">
    <subcellularLocation>
        <location evidence="2">Chromosome</location>
    </subcellularLocation>
    <subcellularLocation>
        <location evidence="1">Nucleus</location>
    </subcellularLocation>
</comment>
<dbReference type="GO" id="GO:0007095">
    <property type="term" value="P:mitotic G2 DNA damage checkpoint signaling"/>
    <property type="evidence" value="ECO:0007669"/>
    <property type="project" value="InterPro"/>
</dbReference>
<evidence type="ECO:0000256" key="1">
    <source>
        <dbReference type="ARBA" id="ARBA00004123"/>
    </source>
</evidence>
<dbReference type="PANTHER" id="PTHR12162">
    <property type="entry name" value="NIBRIN-RELATED"/>
    <property type="match status" value="1"/>
</dbReference>
<dbReference type="CDD" id="cd00027">
    <property type="entry name" value="BRCT"/>
    <property type="match status" value="1"/>
</dbReference>
<dbReference type="GO" id="GO:0030870">
    <property type="term" value="C:Mre11 complex"/>
    <property type="evidence" value="ECO:0007669"/>
    <property type="project" value="InterPro"/>
</dbReference>
<feature type="region of interest" description="Disordered" evidence="8">
    <location>
        <begin position="396"/>
        <end position="449"/>
    </location>
</feature>
<reference evidence="10 11" key="1">
    <citation type="journal article" date="2013" name="MBio">
        <title>Genome sequencing of the plant pathogen Taphrina deformans, the causal agent of peach leaf curl.</title>
        <authorList>
            <person name="Cisse O.H."/>
            <person name="Almeida J.M.G.C.F."/>
            <person name="Fonseca A."/>
            <person name="Kumar A.A."/>
            <person name="Salojaervi J."/>
            <person name="Overmyer K."/>
            <person name="Hauser P.M."/>
            <person name="Pagni M."/>
        </authorList>
    </citation>
    <scope>NUCLEOTIDE SEQUENCE [LARGE SCALE GENOMIC DNA]</scope>
    <source>
        <strain evidence="11">PYCC 5710 / ATCC 11124 / CBS 356.35 / IMI 108563 / JCM 9778 / NBRC 8474</strain>
    </source>
</reference>
<keyword evidence="11" id="KW-1185">Reference proteome</keyword>
<feature type="compositionally biased region" description="Basic and acidic residues" evidence="8">
    <location>
        <begin position="615"/>
        <end position="634"/>
    </location>
</feature>
<organism evidence="10 11">
    <name type="scientific">Taphrina deformans (strain PYCC 5710 / ATCC 11124 / CBS 356.35 / IMI 108563 / JCM 9778 / NBRC 8474)</name>
    <name type="common">Peach leaf curl fungus</name>
    <name type="synonym">Lalaria deformans</name>
    <dbReference type="NCBI Taxonomy" id="1097556"/>
    <lineage>
        <taxon>Eukaryota</taxon>
        <taxon>Fungi</taxon>
        <taxon>Dikarya</taxon>
        <taxon>Ascomycota</taxon>
        <taxon>Taphrinomycotina</taxon>
        <taxon>Taphrinomycetes</taxon>
        <taxon>Taphrinales</taxon>
        <taxon>Taphrinaceae</taxon>
        <taxon>Taphrina</taxon>
    </lineage>
</organism>
<proteinExistence type="inferred from homology"/>
<dbReference type="SUPFAM" id="SSF49879">
    <property type="entry name" value="SMAD/FHA domain"/>
    <property type="match status" value="1"/>
</dbReference>
<dbReference type="GO" id="GO:0000724">
    <property type="term" value="P:double-strand break repair via homologous recombination"/>
    <property type="evidence" value="ECO:0007669"/>
    <property type="project" value="TreeGrafter"/>
</dbReference>
<dbReference type="Proteomes" id="UP000013776">
    <property type="component" value="Unassembled WGS sequence"/>
</dbReference>
<dbReference type="PANTHER" id="PTHR12162:SF0">
    <property type="entry name" value="NIBRIN"/>
    <property type="match status" value="1"/>
</dbReference>
<dbReference type="Gene3D" id="2.60.200.20">
    <property type="match status" value="1"/>
</dbReference>
<protein>
    <submittedName>
        <fullName evidence="10">DNA damage response protein RcaA</fullName>
    </submittedName>
</protein>
<dbReference type="InterPro" id="IPR036420">
    <property type="entry name" value="BRCT_dom_sf"/>
</dbReference>
<feature type="compositionally biased region" description="Polar residues" evidence="8">
    <location>
        <begin position="396"/>
        <end position="420"/>
    </location>
</feature>
<dbReference type="PROSITE" id="PS50006">
    <property type="entry name" value="FHA_DOMAIN"/>
    <property type="match status" value="1"/>
</dbReference>
<feature type="region of interest" description="Disordered" evidence="8">
    <location>
        <begin position="517"/>
        <end position="539"/>
    </location>
</feature>
<dbReference type="Pfam" id="PF16508">
    <property type="entry name" value="NIBRIN_BRCT_II"/>
    <property type="match status" value="1"/>
</dbReference>
<dbReference type="OrthoDB" id="552194at2759"/>